<reference evidence="1 2" key="1">
    <citation type="journal article" date="2012" name="J. Bacteriol.">
        <title>Draft Genome Sequences for Two Metal-Reducing Pelosinus fermentans Strains Isolated from a Cr(VI)-Contaminated Site and for Type Strain R7.</title>
        <authorList>
            <person name="Brown S.D."/>
            <person name="Podar M."/>
            <person name="Klingeman D.M."/>
            <person name="Johnson C.M."/>
            <person name="Yang Z.K."/>
            <person name="Utturkar S.M."/>
            <person name="Land M.L."/>
            <person name="Mosher J.J."/>
            <person name="Hurt R.A.Jr."/>
            <person name="Phelps T.J."/>
            <person name="Palumbo A.V."/>
            <person name="Arkin A.P."/>
            <person name="Hazen T.C."/>
            <person name="Elias D.A."/>
        </authorList>
    </citation>
    <scope>NUCLEOTIDE SEQUENCE [LARGE SCALE GENOMIC DNA]</scope>
    <source>
        <strain evidence="1 2">B4</strain>
    </source>
</reference>
<keyword evidence="2" id="KW-1185">Reference proteome</keyword>
<proteinExistence type="predicted"/>
<evidence type="ECO:0000313" key="1">
    <source>
        <dbReference type="EMBL" id="EIW19503.1"/>
    </source>
</evidence>
<gene>
    <name evidence="1" type="ORF">FB4_2686</name>
</gene>
<dbReference type="RefSeq" id="WP_007932341.1">
    <property type="nucleotide sequence ID" value="NZ_AKVJ01000017.1"/>
</dbReference>
<evidence type="ECO:0000313" key="2">
    <source>
        <dbReference type="Proteomes" id="UP000004324"/>
    </source>
</evidence>
<organism evidence="1 2">
    <name type="scientific">Pelosinus fermentans B4</name>
    <dbReference type="NCBI Taxonomy" id="1149862"/>
    <lineage>
        <taxon>Bacteria</taxon>
        <taxon>Bacillati</taxon>
        <taxon>Bacillota</taxon>
        <taxon>Negativicutes</taxon>
        <taxon>Selenomonadales</taxon>
        <taxon>Sporomusaceae</taxon>
        <taxon>Pelosinus</taxon>
    </lineage>
</organism>
<protein>
    <submittedName>
        <fullName evidence="1">Uncharacterized protein</fullName>
    </submittedName>
</protein>
<dbReference type="Proteomes" id="UP000004324">
    <property type="component" value="Unassembled WGS sequence"/>
</dbReference>
<dbReference type="PATRIC" id="fig|1149862.3.peg.1234"/>
<dbReference type="EMBL" id="AKVJ01000017">
    <property type="protein sequence ID" value="EIW19503.1"/>
    <property type="molecule type" value="Genomic_DNA"/>
</dbReference>
<sequence precursor="true">MYDKLIAVLLGAFLGFIFGNANKFLIDPLIDLKKAISDAKYTLEFTKNKYTSPLYSGTTKYDNYEKVEKKYKDVETSLRVSASRLRVSIDSVVWFKMFHLIGLIPSEENLKSAASRLLRLSEHTLRGLTRENTEDGDKCIKELNSRIWRE</sequence>
<dbReference type="AlphaFoldDB" id="I8RI52"/>
<name>I8RI52_9FIRM</name>
<comment type="caution">
    <text evidence="1">The sequence shown here is derived from an EMBL/GenBank/DDBJ whole genome shotgun (WGS) entry which is preliminary data.</text>
</comment>
<accession>I8RI52</accession>